<dbReference type="FunFam" id="3.80.10.10:FF:001670">
    <property type="entry name" value="Putative leucine-rich repeat receptor-like protein kinase family protein"/>
    <property type="match status" value="1"/>
</dbReference>
<dbReference type="Pfam" id="PF00560">
    <property type="entry name" value="LRR_1"/>
    <property type="match status" value="9"/>
</dbReference>
<dbReference type="FunFam" id="3.80.10.10:FF:000077">
    <property type="entry name" value="LRR receptor-like serine/threonine-protein kinase ERL1"/>
    <property type="match status" value="1"/>
</dbReference>
<proteinExistence type="inferred from homology"/>
<dbReference type="GO" id="GO:0004672">
    <property type="term" value="F:protein kinase activity"/>
    <property type="evidence" value="ECO:0007669"/>
    <property type="project" value="InterPro"/>
</dbReference>
<dbReference type="PROSITE" id="PS00108">
    <property type="entry name" value="PROTEIN_KINASE_ST"/>
    <property type="match status" value="2"/>
</dbReference>
<dbReference type="GO" id="GO:0033612">
    <property type="term" value="F:receptor serine/threonine kinase binding"/>
    <property type="evidence" value="ECO:0007669"/>
    <property type="project" value="TreeGrafter"/>
</dbReference>
<sequence>MTKTTQTFNHFSLYTVFLFFLHLHFFSHANSQLNDQEQTILLKLNRHWENPPVLSHWSRLNSSHYCDWPEITCTNGSLTELRLPNKNITGTFPPFICDLKNLTLFDLSNNNIFNEFPKALYNCSKLEDLDLSQNYFNGPIPLDIHRLSRLRRLNLGANSFSGNIPTSIGQLKELRKLQLFSCPFSGSFPPEIGNLYNLERLELAYNVNMTAAVLPSSFTKLKKLTYLWMAGSNLNGEIPDAIGEMEALVHLDLSRNNLSGKIPSSLFMPKNLSIVYLYKNQLSGEIPRVVKALNIDVIDLSENKLTGTIPDDFGRLRNMSGLSMFLNQLSGKIPDSIGRLPKLITLKLFSNNLSGTLPPDFGRYSILEDFQVSANKLTGNLPEHLCGYGRMVGVVAFDNDLTGELPKSLGNCSGLRMVSVYNNRFTGNIPSGLWTSSSLSFLMISNNSFMGELPQSVAANLSRLQMSNNNFSGKIPTGVSFWKNLVVFEASNNLFTGTIPQELTALAHLTTLLLDQNQLSGSLPSNIISWKSLNTLNLSRNKISGHIPEKLAYLATLTELDLSENQLSGQIPPQLGLLKLTSLNLSSNHLTGKIPTQFENNAYARSFLNNPTLCASKSSLNIDICNSEPLKSSKIPPIYLALIIGLTENNLIGSGGSGKVYRVVVNHSRDTVAVKRIWNSQKLEEKLEKEFLAEYSKNHSLDQWLHTRSRASNVSGSIHPDILDWPKRLQIAIGAAQGLYYMHNDCVPPIVHRDVKSSNILLDSEFNAKIADFGLAKMLINKREGEFTTMSTVAGSFGYIAPEYAHTTRVNEKIDVYSFGVILLELTTGRKANDGDEHTSLAQWAWRHIQEGNPIVDALDEAVKEPDYLDEMSCVFNLGIICTNTQPLKRPSMKEVLQILLKCSQPLIYGGKNTASLYDASPLLKNSKRDNVLNFTELDILSRLTENNVIGSGGSGRVYRVAINHSHDVVAVKRFWSNKKLEEELKREFFAEVRILSSIQHSNIVKLLCCISNDNSKLLVYEYLENHSLDQWLHGKSRASTISSSVHHIILDWPKRLQIAVGVAQGLCYMHHACSPPIVHRDVKSSNILLDSEFNAKVADFGLAKMMITQGEQVTMSTVAGSFGYIAPEYAHTTRVNEKVDVFSFGVVLLELATGRKANHGGEHTSLAEWGMASHSRRQPCS</sequence>
<keyword evidence="6 15" id="KW-0732">Signal</keyword>
<evidence type="ECO:0000313" key="17">
    <source>
        <dbReference type="EMBL" id="SPD19582.1"/>
    </source>
</evidence>
<dbReference type="InterPro" id="IPR013210">
    <property type="entry name" value="LRR_N_plant-typ"/>
</dbReference>
<evidence type="ECO:0000256" key="7">
    <source>
        <dbReference type="ARBA" id="ARBA00022737"/>
    </source>
</evidence>
<dbReference type="SUPFAM" id="SSF56112">
    <property type="entry name" value="Protein kinase-like (PK-like)"/>
    <property type="match status" value="2"/>
</dbReference>
<evidence type="ECO:0000256" key="8">
    <source>
        <dbReference type="ARBA" id="ARBA00022741"/>
    </source>
</evidence>
<dbReference type="InterPro" id="IPR008271">
    <property type="entry name" value="Ser/Thr_kinase_AS"/>
</dbReference>
<organism evidence="17">
    <name type="scientific">Fagus sylvatica</name>
    <name type="common">Beechnut</name>
    <dbReference type="NCBI Taxonomy" id="28930"/>
    <lineage>
        <taxon>Eukaryota</taxon>
        <taxon>Viridiplantae</taxon>
        <taxon>Streptophyta</taxon>
        <taxon>Embryophyta</taxon>
        <taxon>Tracheophyta</taxon>
        <taxon>Spermatophyta</taxon>
        <taxon>Magnoliopsida</taxon>
        <taxon>eudicotyledons</taxon>
        <taxon>Gunneridae</taxon>
        <taxon>Pentapetalae</taxon>
        <taxon>rosids</taxon>
        <taxon>fabids</taxon>
        <taxon>Fagales</taxon>
        <taxon>Fagaceae</taxon>
        <taxon>Fagus</taxon>
    </lineage>
</organism>
<feature type="binding site" evidence="14">
    <location>
        <position position="973"/>
    </location>
    <ligand>
        <name>ATP</name>
        <dbReference type="ChEBI" id="CHEBI:30616"/>
    </ligand>
</feature>
<dbReference type="PROSITE" id="PS50011">
    <property type="entry name" value="PROTEIN_KINASE_DOM"/>
    <property type="match status" value="2"/>
</dbReference>
<feature type="signal peptide" evidence="15">
    <location>
        <begin position="1"/>
        <end position="31"/>
    </location>
</feature>
<evidence type="ECO:0000256" key="11">
    <source>
        <dbReference type="ARBA" id="ARBA00022989"/>
    </source>
</evidence>
<evidence type="ECO:0000259" key="16">
    <source>
        <dbReference type="PROSITE" id="PS50011"/>
    </source>
</evidence>
<evidence type="ECO:0000256" key="15">
    <source>
        <dbReference type="SAM" id="SignalP"/>
    </source>
</evidence>
<keyword evidence="3" id="KW-0433">Leucine-rich repeat</keyword>
<dbReference type="SUPFAM" id="SSF52047">
    <property type="entry name" value="RNI-like"/>
    <property type="match status" value="1"/>
</dbReference>
<evidence type="ECO:0000256" key="2">
    <source>
        <dbReference type="ARBA" id="ARBA00008684"/>
    </source>
</evidence>
<keyword evidence="7" id="KW-0677">Repeat</keyword>
<feature type="domain" description="Protein kinase" evidence="16">
    <location>
        <begin position="646"/>
        <end position="908"/>
    </location>
</feature>
<keyword evidence="10 14" id="KW-0067">ATP-binding</keyword>
<evidence type="ECO:0000256" key="9">
    <source>
        <dbReference type="ARBA" id="ARBA00022777"/>
    </source>
</evidence>
<keyword evidence="13" id="KW-0325">Glycoprotein</keyword>
<comment type="subcellular location">
    <subcellularLocation>
        <location evidence="1">Membrane</location>
        <topology evidence="1">Single-pass type I membrane protein</topology>
    </subcellularLocation>
</comment>
<evidence type="ECO:0000256" key="6">
    <source>
        <dbReference type="ARBA" id="ARBA00022729"/>
    </source>
</evidence>
<dbReference type="PANTHER" id="PTHR48056:SF29">
    <property type="entry name" value="RECEPTOR-LIKE PROTEIN KINASE HSL1"/>
    <property type="match status" value="1"/>
</dbReference>
<dbReference type="InterPro" id="IPR050647">
    <property type="entry name" value="Plant_LRR-RLKs"/>
</dbReference>
<evidence type="ECO:0000256" key="3">
    <source>
        <dbReference type="ARBA" id="ARBA00022614"/>
    </source>
</evidence>
<dbReference type="InterPro" id="IPR003591">
    <property type="entry name" value="Leu-rich_rpt_typical-subtyp"/>
</dbReference>
<dbReference type="Pfam" id="PF13855">
    <property type="entry name" value="LRR_8"/>
    <property type="match status" value="1"/>
</dbReference>
<dbReference type="GO" id="GO:0005524">
    <property type="term" value="F:ATP binding"/>
    <property type="evidence" value="ECO:0007669"/>
    <property type="project" value="UniProtKB-UniRule"/>
</dbReference>
<keyword evidence="5" id="KW-0812">Transmembrane</keyword>
<dbReference type="PROSITE" id="PS51450">
    <property type="entry name" value="LRR"/>
    <property type="match status" value="1"/>
</dbReference>
<dbReference type="SMART" id="SM00369">
    <property type="entry name" value="LRR_TYP"/>
    <property type="match status" value="7"/>
</dbReference>
<keyword evidence="9" id="KW-0418">Kinase</keyword>
<evidence type="ECO:0000256" key="4">
    <source>
        <dbReference type="ARBA" id="ARBA00022679"/>
    </source>
</evidence>
<comment type="similarity">
    <text evidence="2">Belongs to the protein kinase superfamily. Ser/Thr protein kinase family.</text>
</comment>
<feature type="binding site" evidence="14">
    <location>
        <position position="675"/>
    </location>
    <ligand>
        <name>ATP</name>
        <dbReference type="ChEBI" id="CHEBI:30616"/>
    </ligand>
</feature>
<dbReference type="InterPro" id="IPR000719">
    <property type="entry name" value="Prot_kinase_dom"/>
</dbReference>
<dbReference type="FunFam" id="3.80.10.10:FF:000095">
    <property type="entry name" value="LRR receptor-like serine/threonine-protein kinase GSO1"/>
    <property type="match status" value="1"/>
</dbReference>
<feature type="chain" id="PRO_5014964579" description="Protein kinase domain-containing protein" evidence="15">
    <location>
        <begin position="32"/>
        <end position="1182"/>
    </location>
</feature>
<dbReference type="FunFam" id="1.10.510.10:FF:000714">
    <property type="entry name" value="Kinase family with leucine-rich repeat domain-containing protein"/>
    <property type="match status" value="1"/>
</dbReference>
<dbReference type="PANTHER" id="PTHR48056">
    <property type="entry name" value="LRR RECEPTOR-LIKE SERINE/THREONINE-PROTEIN KINASE-RELATED"/>
    <property type="match status" value="1"/>
</dbReference>
<dbReference type="InterPro" id="IPR032675">
    <property type="entry name" value="LRR_dom_sf"/>
</dbReference>
<dbReference type="AlphaFoldDB" id="A0A2N9I4H5"/>
<evidence type="ECO:0000256" key="13">
    <source>
        <dbReference type="ARBA" id="ARBA00023180"/>
    </source>
</evidence>
<dbReference type="Pfam" id="PF08263">
    <property type="entry name" value="LRRNT_2"/>
    <property type="match status" value="1"/>
</dbReference>
<dbReference type="SMART" id="SM00220">
    <property type="entry name" value="S_TKc"/>
    <property type="match status" value="2"/>
</dbReference>
<evidence type="ECO:0000256" key="12">
    <source>
        <dbReference type="ARBA" id="ARBA00023136"/>
    </source>
</evidence>
<reference evidence="17" key="1">
    <citation type="submission" date="2018-02" db="EMBL/GenBank/DDBJ databases">
        <authorList>
            <person name="Cohen D.B."/>
            <person name="Kent A.D."/>
        </authorList>
    </citation>
    <scope>NUCLEOTIDE SEQUENCE</scope>
</reference>
<dbReference type="Gene3D" id="1.10.510.10">
    <property type="entry name" value="Transferase(Phosphotransferase) domain 1"/>
    <property type="match status" value="2"/>
</dbReference>
<keyword evidence="8 14" id="KW-0547">Nucleotide-binding</keyword>
<dbReference type="Gene3D" id="3.30.200.20">
    <property type="entry name" value="Phosphorylase Kinase, domain 1"/>
    <property type="match status" value="1"/>
</dbReference>
<protein>
    <recommendedName>
        <fullName evidence="16">Protein kinase domain-containing protein</fullName>
    </recommendedName>
</protein>
<dbReference type="InterPro" id="IPR011009">
    <property type="entry name" value="Kinase-like_dom_sf"/>
</dbReference>
<dbReference type="EMBL" id="OIVN01004851">
    <property type="protein sequence ID" value="SPD19582.1"/>
    <property type="molecule type" value="Genomic_DNA"/>
</dbReference>
<evidence type="ECO:0000256" key="14">
    <source>
        <dbReference type="PROSITE-ProRule" id="PRU10141"/>
    </source>
</evidence>
<feature type="domain" description="Protein kinase" evidence="16">
    <location>
        <begin position="944"/>
        <end position="1182"/>
    </location>
</feature>
<dbReference type="InterPro" id="IPR001611">
    <property type="entry name" value="Leu-rich_rpt"/>
</dbReference>
<dbReference type="InterPro" id="IPR017441">
    <property type="entry name" value="Protein_kinase_ATP_BS"/>
</dbReference>
<accession>A0A2N9I4H5</accession>
<name>A0A2N9I4H5_FAGSY</name>
<dbReference type="Gene3D" id="3.80.10.10">
    <property type="entry name" value="Ribonuclease Inhibitor"/>
    <property type="match status" value="4"/>
</dbReference>
<dbReference type="FunFam" id="3.80.10.10:FF:000221">
    <property type="entry name" value="Leucine-rich repeat receptor-like protein kinase PXL1"/>
    <property type="match status" value="1"/>
</dbReference>
<keyword evidence="11" id="KW-1133">Transmembrane helix</keyword>
<dbReference type="PROSITE" id="PS00107">
    <property type="entry name" value="PROTEIN_KINASE_ATP"/>
    <property type="match status" value="2"/>
</dbReference>
<evidence type="ECO:0000256" key="5">
    <source>
        <dbReference type="ARBA" id="ARBA00022692"/>
    </source>
</evidence>
<gene>
    <name evidence="17" type="ORF">FSB_LOCUS47464</name>
</gene>
<evidence type="ECO:0000256" key="10">
    <source>
        <dbReference type="ARBA" id="ARBA00022840"/>
    </source>
</evidence>
<dbReference type="GO" id="GO:0016020">
    <property type="term" value="C:membrane"/>
    <property type="evidence" value="ECO:0007669"/>
    <property type="project" value="UniProtKB-SubCell"/>
</dbReference>
<dbReference type="FunFam" id="1.10.510.10:FF:002903">
    <property type="match status" value="1"/>
</dbReference>
<keyword evidence="4" id="KW-0808">Transferase</keyword>
<dbReference type="SUPFAM" id="SSF52058">
    <property type="entry name" value="L domain-like"/>
    <property type="match status" value="1"/>
</dbReference>
<keyword evidence="12" id="KW-0472">Membrane</keyword>
<evidence type="ECO:0000256" key="1">
    <source>
        <dbReference type="ARBA" id="ARBA00004479"/>
    </source>
</evidence>
<dbReference type="Pfam" id="PF00069">
    <property type="entry name" value="Pkinase"/>
    <property type="match status" value="2"/>
</dbReference>
<dbReference type="PRINTS" id="PR00019">
    <property type="entry name" value="LEURICHRPT"/>
</dbReference>